<dbReference type="GO" id="GO:0005096">
    <property type="term" value="F:GTPase activator activity"/>
    <property type="evidence" value="ECO:0007669"/>
    <property type="project" value="TreeGrafter"/>
</dbReference>
<organism evidence="2">
    <name type="scientific">Nematocida ausubeli (strain ATCC PRA-371 / ERTm2)</name>
    <name type="common">Nematode killer fungus</name>
    <dbReference type="NCBI Taxonomy" id="1913371"/>
    <lineage>
        <taxon>Eukaryota</taxon>
        <taxon>Fungi</taxon>
        <taxon>Fungi incertae sedis</taxon>
        <taxon>Microsporidia</taxon>
        <taxon>Nematocida</taxon>
    </lineage>
</organism>
<dbReference type="PANTHER" id="PTHR22957:SF27">
    <property type="entry name" value="TBC1 DOMAIN FAMILY MEMBER 13"/>
    <property type="match status" value="1"/>
</dbReference>
<protein>
    <recommendedName>
        <fullName evidence="1">Rab-GAP TBC domain-containing protein</fullName>
    </recommendedName>
</protein>
<dbReference type="AlphaFoldDB" id="H8ZCD3"/>
<evidence type="ECO:0000313" key="2">
    <source>
        <dbReference type="EMBL" id="EHY65769.1"/>
    </source>
</evidence>
<dbReference type="HOGENOM" id="CLU_1409145_0_0_1"/>
<dbReference type="GO" id="GO:0006886">
    <property type="term" value="P:intracellular protein transport"/>
    <property type="evidence" value="ECO:0007669"/>
    <property type="project" value="TreeGrafter"/>
</dbReference>
<dbReference type="Proteomes" id="UP000005622">
    <property type="component" value="Unassembled WGS sequence"/>
</dbReference>
<name>H8ZCD3_NEMA1</name>
<feature type="domain" description="Rab-GAP TBC" evidence="1">
    <location>
        <begin position="1"/>
        <end position="112"/>
    </location>
</feature>
<dbReference type="SUPFAM" id="SSF47923">
    <property type="entry name" value="Ypt/Rab-GAP domain of gyp1p"/>
    <property type="match status" value="1"/>
</dbReference>
<dbReference type="Gene3D" id="1.10.472.80">
    <property type="entry name" value="Ypt/Rab-GAP domain of gyp1p, domain 3"/>
    <property type="match status" value="1"/>
</dbReference>
<accession>H8ZCD3</accession>
<dbReference type="Pfam" id="PF00566">
    <property type="entry name" value="RabGAP-TBC"/>
    <property type="match status" value="1"/>
</dbReference>
<reference evidence="2" key="1">
    <citation type="submission" date="2011-03" db="EMBL/GenBank/DDBJ databases">
        <title>The Genome Sequence of Nematocida sp1 strain ERTm2.</title>
        <authorList>
            <consortium name="The Broad Institute Genome Sequencing Platform"/>
            <consortium name="The Broad Institute Genome Sequencing Center for Infectious Disease"/>
            <person name="Cuomo C."/>
            <person name="Troemel E."/>
            <person name="Young S.K."/>
            <person name="Zeng Q."/>
            <person name="Gargeya S."/>
            <person name="Fitzgerald M."/>
            <person name="Haas B."/>
            <person name="Abouelleil A."/>
            <person name="Alvarado L."/>
            <person name="Arachchi H.M."/>
            <person name="Berlin A."/>
            <person name="Brown A."/>
            <person name="Chapman S.B."/>
            <person name="Chen Z."/>
            <person name="Dunbar C."/>
            <person name="Freedman E."/>
            <person name="Gearin G."/>
            <person name="Gellesch M."/>
            <person name="Goldberg J."/>
            <person name="Griggs A."/>
            <person name="Gujja S."/>
            <person name="Heilman E.R."/>
            <person name="Heiman D."/>
            <person name="Howarth C."/>
            <person name="Larson L."/>
            <person name="Lui A."/>
            <person name="MacDonald P.J.P."/>
            <person name="Mehta T."/>
            <person name="Montmayeur A."/>
            <person name="Murphy C."/>
            <person name="Neiman D."/>
            <person name="Pearson M."/>
            <person name="Priest M."/>
            <person name="Roberts A."/>
            <person name="Saif S."/>
            <person name="Shea T."/>
            <person name="Shenoy N."/>
            <person name="Sisk P."/>
            <person name="Stolte C."/>
            <person name="Sykes S."/>
            <person name="White J."/>
            <person name="Yandava C."/>
            <person name="Wortman J."/>
            <person name="Nusbaum C."/>
            <person name="Birren B."/>
        </authorList>
    </citation>
    <scope>NUCLEOTIDE SEQUENCE</scope>
    <source>
        <strain evidence="2">ERTm2</strain>
    </source>
</reference>
<proteinExistence type="predicted"/>
<dbReference type="PANTHER" id="PTHR22957">
    <property type="entry name" value="TBC1 DOMAIN FAMILY MEMBER GTPASE-ACTIVATING PROTEIN"/>
    <property type="match status" value="1"/>
</dbReference>
<dbReference type="InterPro" id="IPR000195">
    <property type="entry name" value="Rab-GAP-TBC_dom"/>
</dbReference>
<dbReference type="InterPro" id="IPR035969">
    <property type="entry name" value="Rab-GAP_TBC_sf"/>
</dbReference>
<dbReference type="PROSITE" id="PS50086">
    <property type="entry name" value="TBC_RABGAP"/>
    <property type="match status" value="1"/>
</dbReference>
<dbReference type="EMBL" id="JH604635">
    <property type="protein sequence ID" value="EHY65769.1"/>
    <property type="molecule type" value="Genomic_DNA"/>
</dbReference>
<evidence type="ECO:0000259" key="1">
    <source>
        <dbReference type="PROSITE" id="PS50086"/>
    </source>
</evidence>
<gene>
    <name evidence="2" type="ORF">NERG_01376</name>
</gene>
<sequence>MNIICSIVYYVISYDEQPYSESLAYFCFFNLMVDIGDYFSEKMDITETGIFGQQRVILRILRKKDPSLCACIQKKNLFGKSAFHIRWMVLLFSAEFELKDTLAVWERFFQERPRRKMVPYFCAAVLVILREIIIKQDEIRVIGTLEVAKINPYEALAIAEEFLRDIPMLLLASEILRVLVYGNKRRILICKYY</sequence>